<evidence type="ECO:0000259" key="9">
    <source>
        <dbReference type="Pfam" id="PF12704"/>
    </source>
</evidence>
<dbReference type="Proteomes" id="UP000236732">
    <property type="component" value="Unassembled WGS sequence"/>
</dbReference>
<dbReference type="PANTHER" id="PTHR30572">
    <property type="entry name" value="MEMBRANE COMPONENT OF TRANSPORTER-RELATED"/>
    <property type="match status" value="1"/>
</dbReference>
<keyword evidence="2" id="KW-1003">Cell membrane</keyword>
<comment type="similarity">
    <text evidence="6">Belongs to the ABC-4 integral membrane protein family.</text>
</comment>
<evidence type="ECO:0000256" key="2">
    <source>
        <dbReference type="ARBA" id="ARBA00022475"/>
    </source>
</evidence>
<feature type="domain" description="MacB-like periplasmic core" evidence="9">
    <location>
        <begin position="28"/>
        <end position="214"/>
    </location>
</feature>
<evidence type="ECO:0000259" key="8">
    <source>
        <dbReference type="Pfam" id="PF02687"/>
    </source>
</evidence>
<reference evidence="10 11" key="1">
    <citation type="submission" date="2016-10" db="EMBL/GenBank/DDBJ databases">
        <authorList>
            <person name="de Groot N.N."/>
        </authorList>
    </citation>
    <scope>NUCLEOTIDE SEQUENCE [LARGE SCALE GENOMIC DNA]</scope>
    <source>
        <strain evidence="10 11">CGMCC 4.7037</strain>
    </source>
</reference>
<feature type="transmembrane region" description="Helical" evidence="7">
    <location>
        <begin position="637"/>
        <end position="661"/>
    </location>
</feature>
<feature type="domain" description="ABC3 transporter permease C-terminal" evidence="8">
    <location>
        <begin position="640"/>
        <end position="759"/>
    </location>
</feature>
<evidence type="ECO:0000256" key="6">
    <source>
        <dbReference type="ARBA" id="ARBA00038076"/>
    </source>
</evidence>
<dbReference type="RefSeq" id="WP_103962310.1">
    <property type="nucleotide sequence ID" value="NZ_FNVT01000019.1"/>
</dbReference>
<feature type="domain" description="MacB-like periplasmic core" evidence="9">
    <location>
        <begin position="416"/>
        <end position="614"/>
    </location>
</feature>
<keyword evidence="5 7" id="KW-0472">Membrane</keyword>
<dbReference type="OrthoDB" id="3207485at2"/>
<evidence type="ECO:0000256" key="3">
    <source>
        <dbReference type="ARBA" id="ARBA00022692"/>
    </source>
</evidence>
<proteinExistence type="inferred from homology"/>
<dbReference type="Pfam" id="PF12704">
    <property type="entry name" value="MacB_PCD"/>
    <property type="match status" value="2"/>
</dbReference>
<evidence type="ECO:0000256" key="4">
    <source>
        <dbReference type="ARBA" id="ARBA00022989"/>
    </source>
</evidence>
<sequence length="767" mass="79693">MSAVWRAARAAVRRRRLQTVIIGLVVWSGTTTIMLALGLLDATTTPFDRAFDQQRGAHTVAVFDLTKVSKERLARTAKRPGVEAAAGPYDQVVIDFPRTTDISEAEGPLKLVGRADPGGPVDRLPLLHGRWATAPGEIVINQSSADDRLKPGALGSRLVAPGVPPLTVVGFASSMSRSADAWVTPAQAAALRPTGAQMLYRFTDPGDALDTVTAGLPPGALTVAQSHVALRRAFSSTASSYLPFMTLFGVLGLLVAVLIVANVVSGAVVSGSRHIGVLKAVGFTPNQVVAVYLTMVSVPAIAGCVLGTLMGNLLARPLLRAAFQGTETGSAGIGISPWVSVVCLAGMPLLVVLAALVPALRAHRLPAARAISAGGAPGRGRGRGWGLGVRRRLGGSRLPRPVSLGLGLPFGRPGRTAMTMAAIVLGVATVTLTTGLTSTMIAFAEAEGSPVPRVGVRAGEPAFQQTAPKLSDERIEALLRSLPGVTHVTAQRFVEVRLTGQAQRGAVNFQRGDPATVAGQIVEGRWIDGPGQIVAPPPFLAQRGLGVGDQVTLELNGRQARVTIVGQIMSGDPRFLWSSWQTLTTLAPDTGADNYEVRLAAGADPHAYARAVKAADPGLYPYVAGAESTATAVVVGFASVFTTLLIVVAALGVFNTALLDIRERRRDLGLLKSIGMTPRQVTIMVVTSMAALGVAGGLLGIPIGTLAHRAIVDNVPAVVFPEHMKDVWDLPLLALLVPAGVAIAVLGALIPARSAARLTIAAVLHNE</sequence>
<feature type="transmembrane region" description="Helical" evidence="7">
    <location>
        <begin position="422"/>
        <end position="444"/>
    </location>
</feature>
<comment type="subcellular location">
    <subcellularLocation>
        <location evidence="1">Cell membrane</location>
        <topology evidence="1">Multi-pass membrane protein</topology>
    </subcellularLocation>
</comment>
<feature type="transmembrane region" description="Helical" evidence="7">
    <location>
        <begin position="290"/>
        <end position="315"/>
    </location>
</feature>
<evidence type="ECO:0000256" key="1">
    <source>
        <dbReference type="ARBA" id="ARBA00004651"/>
    </source>
</evidence>
<feature type="transmembrane region" description="Helical" evidence="7">
    <location>
        <begin position="241"/>
        <end position="269"/>
    </location>
</feature>
<gene>
    <name evidence="10" type="ORF">SAMN05444920_119136</name>
</gene>
<name>A0A1H6EVY5_9ACTN</name>
<feature type="transmembrane region" description="Helical" evidence="7">
    <location>
        <begin position="727"/>
        <end position="750"/>
    </location>
</feature>
<dbReference type="InterPro" id="IPR025857">
    <property type="entry name" value="MacB_PCD"/>
</dbReference>
<evidence type="ECO:0000313" key="11">
    <source>
        <dbReference type="Proteomes" id="UP000236732"/>
    </source>
</evidence>
<feature type="domain" description="ABC3 transporter permease C-terminal" evidence="8">
    <location>
        <begin position="247"/>
        <end position="365"/>
    </location>
</feature>
<dbReference type="InterPro" id="IPR050250">
    <property type="entry name" value="Macrolide_Exporter_MacB"/>
</dbReference>
<dbReference type="PANTHER" id="PTHR30572:SF4">
    <property type="entry name" value="ABC TRANSPORTER PERMEASE YTRF"/>
    <property type="match status" value="1"/>
</dbReference>
<protein>
    <submittedName>
        <fullName evidence="10">Putative ABC transport system permease protein</fullName>
    </submittedName>
</protein>
<accession>A0A1H6EVY5</accession>
<feature type="transmembrane region" description="Helical" evidence="7">
    <location>
        <begin position="681"/>
        <end position="707"/>
    </location>
</feature>
<dbReference type="InterPro" id="IPR003838">
    <property type="entry name" value="ABC3_permease_C"/>
</dbReference>
<dbReference type="GO" id="GO:0005886">
    <property type="term" value="C:plasma membrane"/>
    <property type="evidence" value="ECO:0007669"/>
    <property type="project" value="UniProtKB-SubCell"/>
</dbReference>
<feature type="transmembrane region" description="Helical" evidence="7">
    <location>
        <begin position="335"/>
        <end position="360"/>
    </location>
</feature>
<evidence type="ECO:0000256" key="7">
    <source>
        <dbReference type="SAM" id="Phobius"/>
    </source>
</evidence>
<dbReference type="AlphaFoldDB" id="A0A1H6EVY5"/>
<evidence type="ECO:0000256" key="5">
    <source>
        <dbReference type="ARBA" id="ARBA00023136"/>
    </source>
</evidence>
<dbReference type="Pfam" id="PF02687">
    <property type="entry name" value="FtsX"/>
    <property type="match status" value="2"/>
</dbReference>
<evidence type="ECO:0000313" key="10">
    <source>
        <dbReference type="EMBL" id="SEH01206.1"/>
    </source>
</evidence>
<keyword evidence="11" id="KW-1185">Reference proteome</keyword>
<keyword evidence="4 7" id="KW-1133">Transmembrane helix</keyword>
<keyword evidence="3 7" id="KW-0812">Transmembrane</keyword>
<organism evidence="10 11">
    <name type="scientific">Nonomuraea solani</name>
    <dbReference type="NCBI Taxonomy" id="1144553"/>
    <lineage>
        <taxon>Bacteria</taxon>
        <taxon>Bacillati</taxon>
        <taxon>Actinomycetota</taxon>
        <taxon>Actinomycetes</taxon>
        <taxon>Streptosporangiales</taxon>
        <taxon>Streptosporangiaceae</taxon>
        <taxon>Nonomuraea</taxon>
    </lineage>
</organism>
<dbReference type="GO" id="GO:0022857">
    <property type="term" value="F:transmembrane transporter activity"/>
    <property type="evidence" value="ECO:0007669"/>
    <property type="project" value="TreeGrafter"/>
</dbReference>
<feature type="transmembrane region" description="Helical" evidence="7">
    <location>
        <begin position="20"/>
        <end position="40"/>
    </location>
</feature>
<dbReference type="EMBL" id="FNVT01000019">
    <property type="protein sequence ID" value="SEH01206.1"/>
    <property type="molecule type" value="Genomic_DNA"/>
</dbReference>